<gene>
    <name evidence="2" type="ORF">MCOR_41350</name>
</gene>
<dbReference type="AlphaFoldDB" id="A0A6J8DIF4"/>
<proteinExistence type="predicted"/>
<evidence type="ECO:0000313" key="2">
    <source>
        <dbReference type="EMBL" id="CAC5407919.1"/>
    </source>
</evidence>
<keyword evidence="3" id="KW-1185">Reference proteome</keyword>
<reference evidence="2 3" key="1">
    <citation type="submission" date="2020-06" db="EMBL/GenBank/DDBJ databases">
        <authorList>
            <person name="Li R."/>
            <person name="Bekaert M."/>
        </authorList>
    </citation>
    <scope>NUCLEOTIDE SEQUENCE [LARGE SCALE GENOMIC DNA]</scope>
    <source>
        <strain evidence="3">wild</strain>
    </source>
</reference>
<accession>A0A6J8DIF4</accession>
<evidence type="ECO:0000313" key="3">
    <source>
        <dbReference type="Proteomes" id="UP000507470"/>
    </source>
</evidence>
<protein>
    <submittedName>
        <fullName evidence="2">Uncharacterized protein</fullName>
    </submittedName>
</protein>
<name>A0A6J8DIF4_MYTCO</name>
<feature type="coiled-coil region" evidence="1">
    <location>
        <begin position="71"/>
        <end position="105"/>
    </location>
</feature>
<feature type="coiled-coil region" evidence="1">
    <location>
        <begin position="137"/>
        <end position="480"/>
    </location>
</feature>
<evidence type="ECO:0000256" key="1">
    <source>
        <dbReference type="SAM" id="Coils"/>
    </source>
</evidence>
<feature type="coiled-coil region" evidence="1">
    <location>
        <begin position="18"/>
        <end position="45"/>
    </location>
</feature>
<dbReference type="EMBL" id="CACVKT020007427">
    <property type="protein sequence ID" value="CAC5407919.1"/>
    <property type="molecule type" value="Genomic_DNA"/>
</dbReference>
<keyword evidence="1" id="KW-0175">Coiled coil</keyword>
<dbReference type="Proteomes" id="UP000507470">
    <property type="component" value="Unassembled WGS sequence"/>
</dbReference>
<organism evidence="2 3">
    <name type="scientific">Mytilus coruscus</name>
    <name type="common">Sea mussel</name>
    <dbReference type="NCBI Taxonomy" id="42192"/>
    <lineage>
        <taxon>Eukaryota</taxon>
        <taxon>Metazoa</taxon>
        <taxon>Spiralia</taxon>
        <taxon>Lophotrochozoa</taxon>
        <taxon>Mollusca</taxon>
        <taxon>Bivalvia</taxon>
        <taxon>Autobranchia</taxon>
        <taxon>Pteriomorphia</taxon>
        <taxon>Mytilida</taxon>
        <taxon>Mytiloidea</taxon>
        <taxon>Mytilidae</taxon>
        <taxon>Mytilinae</taxon>
        <taxon>Mytilus</taxon>
    </lineage>
</organism>
<sequence length="622" mass="72151">MLLNKTGKERAYEVIDVFRHLESSIQTLKGEREFLKRQLKRLETQTYSSFSSKDRRVIFYEVDTQTETDGEVNLSILNETLRSRNEELEEENIKLNEKIKEEGTHSGKILSSLACQVVLPRTTGDKYDPTGTGEQNIQDIQSECEKIRIDNDILNQEIRKLGIQINQERKDHEETKIKIKELDSRCRILQEQLEKSGTDINKMRQENEDLKKKSKKDQETISMFKNDMREKINKIHEQENRAQELNRQVEQNRRLINDKTIEASSRHQKTEESNLLISQLEAKLDFTEKQLQEMKRVNTKLDDCNNELRNNNSSAEQTIFDLQKRMTERDAAVKDLEKKLSQLDEQYNMRGQTIEEKKVHLEELKKQIQNKESELTLNKQQMDKEFKQLKNELSLEAVNFRNEKIKTKDLENQVSQFEEQISDLNLTNNKLETDLEIKETTATQEKVKLQETVTELSKNYGSLLEKYEVLKKEKEKLTLKTKMKKQLSFHSVLKQPQSDQAVGGIMSLLQAEFHDADLDIIQESKRSKNVPLLVVLYNLSRLTDDANGALNGVEAASDVALVVLHSKEIKKPSEKILTEPDFKKLGIIVDISFLSAKGIISNDTTDNAIKQLSAFINKFTSD</sequence>